<evidence type="ECO:0000313" key="3">
    <source>
        <dbReference type="Proteomes" id="UP000295106"/>
    </source>
</evidence>
<name>A0A4R2MKB6_RUBGE</name>
<organism evidence="2 3">
    <name type="scientific">Rubrivivax gelatinosus</name>
    <name type="common">Rhodocyclus gelatinosus</name>
    <name type="synonym">Rhodopseudomonas gelatinosa</name>
    <dbReference type="NCBI Taxonomy" id="28068"/>
    <lineage>
        <taxon>Bacteria</taxon>
        <taxon>Pseudomonadati</taxon>
        <taxon>Pseudomonadota</taxon>
        <taxon>Betaproteobacteria</taxon>
        <taxon>Burkholderiales</taxon>
        <taxon>Sphaerotilaceae</taxon>
        <taxon>Rubrivivax</taxon>
    </lineage>
</organism>
<gene>
    <name evidence="2" type="ORF">EV684_104107</name>
</gene>
<comment type="caution">
    <text evidence="2">The sequence shown here is derived from an EMBL/GenBank/DDBJ whole genome shotgun (WGS) entry which is preliminary data.</text>
</comment>
<proteinExistence type="predicted"/>
<dbReference type="OrthoDB" id="494153at2"/>
<keyword evidence="1" id="KW-0175">Coiled coil</keyword>
<dbReference type="AlphaFoldDB" id="A0A4R2MKB6"/>
<protein>
    <recommendedName>
        <fullName evidence="4">DGQHR domain-containing protein</fullName>
    </recommendedName>
</protein>
<dbReference type="GeneID" id="99685756"/>
<accession>A0A4R2MKB6</accession>
<reference evidence="2 3" key="1">
    <citation type="submission" date="2019-03" db="EMBL/GenBank/DDBJ databases">
        <title>Genomic Encyclopedia of Type Strains, Phase IV (KMG-IV): sequencing the most valuable type-strain genomes for metagenomic binning, comparative biology and taxonomic classification.</title>
        <authorList>
            <person name="Goeker M."/>
        </authorList>
    </citation>
    <scope>NUCLEOTIDE SEQUENCE [LARGE SCALE GENOMIC DNA]</scope>
    <source>
        <strain evidence="2 3">DSM 1709</strain>
    </source>
</reference>
<dbReference type="EMBL" id="SLXD01000004">
    <property type="protein sequence ID" value="TCP03386.1"/>
    <property type="molecule type" value="Genomic_DNA"/>
</dbReference>
<feature type="coiled-coil region" evidence="1">
    <location>
        <begin position="623"/>
        <end position="650"/>
    </location>
</feature>
<evidence type="ECO:0000256" key="1">
    <source>
        <dbReference type="SAM" id="Coils"/>
    </source>
</evidence>
<sequence length="698" mass="77946">MKKPSAKKPPYSFEKWGNFGIFRSGDSLPVHYLLTTITVPELEKLKLARSVRPQKIDFELLMQRDINVDRVDGEIVKYLVPGVEKTESEIHSRPLFFPPLLVAVIPVLDQVMQQFMPNEEVTPQLVEGSEGVRRSWGDVVNLNYFIAESDSDGITLTDDGGIQHKCQDAPVQIQLRQPLPNSGVVGAELVVFDGQHRYEALKKLADSALLQELAIPICIVLSPNSTLAHKEAAGHSTLPAPDVFRALFVDVNKNSVAVGGHFNTLLSDASVGSIACRIFCEAVLDAETVTGLAVVEWNVAAKKDATQIKRPYSITSIGVIEQALTKSLSDKREHAGLLKYVLDLDKVNDKLYPPSSEGELPIVEWDRFSPSQRRVLEGQIKGKLVKEGLLRLYFETDEFYKAVASFREVVEKYRTDIAEKNPGFRDREAVLDEVLEYNPIADHHKTLRAAVGVFEREVQEKFEASINPIIRYGIFQRAMIAAWLMVITRLKSNPEFTFASLTSGYIAVLNWVLDRGRAVFSERKRPYMIHSVFRPTSQIKPTESTREALTSLILASLGNKAVAASFVQAALGKANPGLESVLVEMGLDSATRFAGILRKERLAEFARSYQTDFNIPSDERQELSMLEKRRDELRRKVREKSANISEYKAARNAFESELERRVGQEVTLGLNELKTALAYESAVIEAGDIEGADVAEDV</sequence>
<dbReference type="Proteomes" id="UP000295106">
    <property type="component" value="Unassembled WGS sequence"/>
</dbReference>
<evidence type="ECO:0000313" key="2">
    <source>
        <dbReference type="EMBL" id="TCP03386.1"/>
    </source>
</evidence>
<dbReference type="RefSeq" id="WP_132645887.1">
    <property type="nucleotide sequence ID" value="NZ_CP181386.1"/>
</dbReference>
<evidence type="ECO:0008006" key="4">
    <source>
        <dbReference type="Google" id="ProtNLM"/>
    </source>
</evidence>